<dbReference type="Proteomes" id="UP000780768">
    <property type="component" value="Unassembled WGS sequence"/>
</dbReference>
<evidence type="ECO:0000256" key="2">
    <source>
        <dbReference type="ARBA" id="ARBA00022670"/>
    </source>
</evidence>
<keyword evidence="4" id="KW-0378">Hydrolase</keyword>
<keyword evidence="5" id="KW-0862">Zinc</keyword>
<evidence type="ECO:0000313" key="10">
    <source>
        <dbReference type="Proteomes" id="UP000780768"/>
    </source>
</evidence>
<dbReference type="Gene3D" id="3.40.140.10">
    <property type="entry name" value="Cytidine Deaminase, domain 2"/>
    <property type="match status" value="1"/>
</dbReference>
<dbReference type="EMBL" id="DYVR01000024">
    <property type="protein sequence ID" value="HJF84210.1"/>
    <property type="molecule type" value="Genomic_DNA"/>
</dbReference>
<dbReference type="GO" id="GO:0006508">
    <property type="term" value="P:proteolysis"/>
    <property type="evidence" value="ECO:0007669"/>
    <property type="project" value="UniProtKB-KW"/>
</dbReference>
<dbReference type="GO" id="GO:0046872">
    <property type="term" value="F:metal ion binding"/>
    <property type="evidence" value="ECO:0007669"/>
    <property type="project" value="UniProtKB-KW"/>
</dbReference>
<name>A0A921L6V5_9FIRM</name>
<evidence type="ECO:0000313" key="9">
    <source>
        <dbReference type="EMBL" id="HJF84210.1"/>
    </source>
</evidence>
<dbReference type="GO" id="GO:0008237">
    <property type="term" value="F:metallopeptidase activity"/>
    <property type="evidence" value="ECO:0007669"/>
    <property type="project" value="UniProtKB-KW"/>
</dbReference>
<dbReference type="RefSeq" id="WP_289547230.1">
    <property type="nucleotide sequence ID" value="NZ_JAUDCE010000001.1"/>
</dbReference>
<evidence type="ECO:0000256" key="3">
    <source>
        <dbReference type="ARBA" id="ARBA00022723"/>
    </source>
</evidence>
<evidence type="ECO:0000256" key="4">
    <source>
        <dbReference type="ARBA" id="ARBA00022801"/>
    </source>
</evidence>
<comment type="caution">
    <text evidence="9">The sequence shown here is derived from an EMBL/GenBank/DDBJ whole genome shotgun (WGS) entry which is preliminary data.</text>
</comment>
<evidence type="ECO:0000256" key="6">
    <source>
        <dbReference type="ARBA" id="ARBA00023049"/>
    </source>
</evidence>
<reference evidence="9" key="2">
    <citation type="submission" date="2021-09" db="EMBL/GenBank/DDBJ databases">
        <authorList>
            <person name="Gilroy R."/>
        </authorList>
    </citation>
    <scope>NUCLEOTIDE SEQUENCE</scope>
    <source>
        <strain evidence="9">7318</strain>
    </source>
</reference>
<dbReference type="NCBIfam" id="TIGR00608">
    <property type="entry name" value="radc"/>
    <property type="match status" value="1"/>
</dbReference>
<evidence type="ECO:0000259" key="8">
    <source>
        <dbReference type="PROSITE" id="PS50249"/>
    </source>
</evidence>
<keyword evidence="3" id="KW-0479">Metal-binding</keyword>
<reference evidence="9" key="1">
    <citation type="journal article" date="2021" name="PeerJ">
        <title>Extensive microbial diversity within the chicken gut microbiome revealed by metagenomics and culture.</title>
        <authorList>
            <person name="Gilroy R."/>
            <person name="Ravi A."/>
            <person name="Getino M."/>
            <person name="Pursley I."/>
            <person name="Horton D.L."/>
            <person name="Alikhan N.F."/>
            <person name="Baker D."/>
            <person name="Gharbi K."/>
            <person name="Hall N."/>
            <person name="Watson M."/>
            <person name="Adriaenssens E.M."/>
            <person name="Foster-Nyarko E."/>
            <person name="Jarju S."/>
            <person name="Secka A."/>
            <person name="Antonio M."/>
            <person name="Oren A."/>
            <person name="Chaudhuri R.R."/>
            <person name="La Ragione R."/>
            <person name="Hildebrand F."/>
            <person name="Pallen M.J."/>
        </authorList>
    </citation>
    <scope>NUCLEOTIDE SEQUENCE</scope>
    <source>
        <strain evidence="9">7318</strain>
    </source>
</reference>
<dbReference type="InterPro" id="IPR037518">
    <property type="entry name" value="MPN"/>
</dbReference>
<dbReference type="PROSITE" id="PS50249">
    <property type="entry name" value="MPN"/>
    <property type="match status" value="1"/>
</dbReference>
<keyword evidence="6" id="KW-0482">Metalloprotease</keyword>
<organism evidence="9 10">
    <name type="scientific">Megamonas hypermegale</name>
    <dbReference type="NCBI Taxonomy" id="158847"/>
    <lineage>
        <taxon>Bacteria</taxon>
        <taxon>Bacillati</taxon>
        <taxon>Bacillota</taxon>
        <taxon>Negativicutes</taxon>
        <taxon>Selenomonadales</taxon>
        <taxon>Selenomonadaceae</taxon>
        <taxon>Megamonas</taxon>
    </lineage>
</organism>
<evidence type="ECO:0000256" key="1">
    <source>
        <dbReference type="ARBA" id="ARBA00010243"/>
    </source>
</evidence>
<evidence type="ECO:0000256" key="7">
    <source>
        <dbReference type="RuleBase" id="RU003797"/>
    </source>
</evidence>
<dbReference type="InterPro" id="IPR046778">
    <property type="entry name" value="UPF0758_N"/>
</dbReference>
<dbReference type="Pfam" id="PF20582">
    <property type="entry name" value="UPF0758_N"/>
    <property type="match status" value="1"/>
</dbReference>
<dbReference type="InterPro" id="IPR020891">
    <property type="entry name" value="UPF0758_CS"/>
</dbReference>
<accession>A0A921L6V5</accession>
<dbReference type="Pfam" id="PF04002">
    <property type="entry name" value="RadC"/>
    <property type="match status" value="1"/>
</dbReference>
<protein>
    <submittedName>
        <fullName evidence="9">DNA repair protein RadC</fullName>
    </submittedName>
</protein>
<dbReference type="InterPro" id="IPR025657">
    <property type="entry name" value="RadC_JAB"/>
</dbReference>
<dbReference type="NCBIfam" id="NF000642">
    <property type="entry name" value="PRK00024.1"/>
    <property type="match status" value="1"/>
</dbReference>
<dbReference type="PROSITE" id="PS01302">
    <property type="entry name" value="UPF0758"/>
    <property type="match status" value="1"/>
</dbReference>
<sequence>MTIMVKDLPDEERPREKLLTFGAQYLSNTELLAILLHSGTRRKSVLEVAQEILSTYKSDGLASIVNVPPSELTRINGLGPAKAATLLAAVELGLRIAKKPANNRYVIKTPDDAANYAMPRLRYEKREHFAILLLDTKNQVITFPDISIGSLNASIVHPREVFRCAIAHCASSIILVHNHPSGDPAPSTEDINVTFRLIKSGKILDIEILDHIIIGDNKYTSLKQQGMIK</sequence>
<dbReference type="CDD" id="cd08071">
    <property type="entry name" value="MPN_DUF2466"/>
    <property type="match status" value="1"/>
</dbReference>
<dbReference type="PANTHER" id="PTHR30471:SF3">
    <property type="entry name" value="UPF0758 PROTEIN YEES-RELATED"/>
    <property type="match status" value="1"/>
</dbReference>
<gene>
    <name evidence="9" type="primary">radC</name>
    <name evidence="9" type="ORF">K8V65_00885</name>
</gene>
<keyword evidence="2" id="KW-0645">Protease</keyword>
<evidence type="ECO:0000256" key="5">
    <source>
        <dbReference type="ARBA" id="ARBA00022833"/>
    </source>
</evidence>
<proteinExistence type="inferred from homology"/>
<feature type="domain" description="MPN" evidence="8">
    <location>
        <begin position="106"/>
        <end position="228"/>
    </location>
</feature>
<dbReference type="AlphaFoldDB" id="A0A921L6V5"/>
<comment type="similarity">
    <text evidence="1 7">Belongs to the UPF0758 family.</text>
</comment>
<dbReference type="InterPro" id="IPR001405">
    <property type="entry name" value="UPF0758"/>
</dbReference>
<dbReference type="PANTHER" id="PTHR30471">
    <property type="entry name" value="DNA REPAIR PROTEIN RADC"/>
    <property type="match status" value="1"/>
</dbReference>